<evidence type="ECO:0000256" key="2">
    <source>
        <dbReference type="SAM" id="SignalP"/>
    </source>
</evidence>
<accession>A0ABM8ZX16</accession>
<organism evidence="3 4">
    <name type="scientific">Vibrio stylophorae</name>
    <dbReference type="NCBI Taxonomy" id="659351"/>
    <lineage>
        <taxon>Bacteria</taxon>
        <taxon>Pseudomonadati</taxon>
        <taxon>Pseudomonadota</taxon>
        <taxon>Gammaproteobacteria</taxon>
        <taxon>Vibrionales</taxon>
        <taxon>Vibrionaceae</taxon>
        <taxon>Vibrio</taxon>
    </lineage>
</organism>
<keyword evidence="2" id="KW-0732">Signal</keyword>
<evidence type="ECO:0000313" key="4">
    <source>
        <dbReference type="Proteomes" id="UP000838672"/>
    </source>
</evidence>
<sequence>MRKLMILFSFFFFFSWCHAQQFELGAMTQASLLLSQGDYQQSARLFNQSSAVILASDAEETERWQMAGLALVLASAAEEKNGNAKAYQYWARATEYLLFGDRTWPQLQQALYLYLEQQLQLLKTQSAQFGNYPAELQQQLMLIQLWQQELAIFQYQGPRTGLRQTSIVAEESSRDTSNGQSGDFIPQVNTLATQPKSATIPKSVVPQQQDKHNEVQSVDYIARPHFAPVTTIEGQDNVSAQARDAKMIIEESKSNPMARGQFIPIETPPIESQQSRQSYQSEETVK</sequence>
<dbReference type="Proteomes" id="UP000838672">
    <property type="component" value="Unassembled WGS sequence"/>
</dbReference>
<feature type="signal peptide" evidence="2">
    <location>
        <begin position="1"/>
        <end position="19"/>
    </location>
</feature>
<dbReference type="RefSeq" id="WP_237468038.1">
    <property type="nucleotide sequence ID" value="NZ_CAKLDI010000002.1"/>
</dbReference>
<name>A0ABM8ZX16_9VIBR</name>
<comment type="caution">
    <text evidence="3">The sequence shown here is derived from an EMBL/GenBank/DDBJ whole genome shotgun (WGS) entry which is preliminary data.</text>
</comment>
<feature type="chain" id="PRO_5046573700" evidence="2">
    <location>
        <begin position="20"/>
        <end position="286"/>
    </location>
</feature>
<feature type="compositionally biased region" description="Low complexity" evidence="1">
    <location>
        <begin position="271"/>
        <end position="286"/>
    </location>
</feature>
<gene>
    <name evidence="3" type="ORF">VST7929_02841</name>
</gene>
<feature type="region of interest" description="Disordered" evidence="1">
    <location>
        <begin position="252"/>
        <end position="286"/>
    </location>
</feature>
<reference evidence="3" key="1">
    <citation type="submission" date="2021-11" db="EMBL/GenBank/DDBJ databases">
        <authorList>
            <person name="Rodrigo-Torres L."/>
            <person name="Arahal R. D."/>
            <person name="Lucena T."/>
        </authorList>
    </citation>
    <scope>NUCLEOTIDE SEQUENCE</scope>
    <source>
        <strain evidence="3">CECT 7929</strain>
    </source>
</reference>
<proteinExistence type="predicted"/>
<protein>
    <submittedName>
        <fullName evidence="3">Uncharacterized protein</fullName>
    </submittedName>
</protein>
<dbReference type="EMBL" id="CAKLDI010000002">
    <property type="protein sequence ID" value="CAH0535180.1"/>
    <property type="molecule type" value="Genomic_DNA"/>
</dbReference>
<keyword evidence="4" id="KW-1185">Reference proteome</keyword>
<evidence type="ECO:0000256" key="1">
    <source>
        <dbReference type="SAM" id="MobiDB-lite"/>
    </source>
</evidence>
<evidence type="ECO:0000313" key="3">
    <source>
        <dbReference type="EMBL" id="CAH0535180.1"/>
    </source>
</evidence>